<evidence type="ECO:0000313" key="11">
    <source>
        <dbReference type="Proteomes" id="UP000177372"/>
    </source>
</evidence>
<dbReference type="Proteomes" id="UP000177372">
    <property type="component" value="Unassembled WGS sequence"/>
</dbReference>
<dbReference type="CDD" id="cd06582">
    <property type="entry name" value="TM_PBP1_LivH_like"/>
    <property type="match status" value="1"/>
</dbReference>
<evidence type="ECO:0000256" key="7">
    <source>
        <dbReference type="ARBA" id="ARBA00023136"/>
    </source>
</evidence>
<evidence type="ECO:0000256" key="6">
    <source>
        <dbReference type="ARBA" id="ARBA00022989"/>
    </source>
</evidence>
<feature type="transmembrane region" description="Helical" evidence="9">
    <location>
        <begin position="63"/>
        <end position="84"/>
    </location>
</feature>
<reference evidence="10 11" key="1">
    <citation type="journal article" date="2016" name="Nat. Commun.">
        <title>Thousands of microbial genomes shed light on interconnected biogeochemical processes in an aquifer system.</title>
        <authorList>
            <person name="Anantharaman K."/>
            <person name="Brown C.T."/>
            <person name="Hug L.A."/>
            <person name="Sharon I."/>
            <person name="Castelle C.J."/>
            <person name="Probst A.J."/>
            <person name="Thomas B.C."/>
            <person name="Singh A."/>
            <person name="Wilkins M.J."/>
            <person name="Karaoz U."/>
            <person name="Brodie E.L."/>
            <person name="Williams K.H."/>
            <person name="Hubbard S.S."/>
            <person name="Banfield J.F."/>
        </authorList>
    </citation>
    <scope>NUCLEOTIDE SEQUENCE [LARGE SCALE GENOMIC DNA]</scope>
</reference>
<proteinExistence type="inferred from homology"/>
<comment type="subcellular location">
    <subcellularLocation>
        <location evidence="1">Cell membrane</location>
        <topology evidence="1">Multi-pass membrane protein</topology>
    </subcellularLocation>
</comment>
<gene>
    <name evidence="10" type="ORF">A3A39_01205</name>
</gene>
<comment type="caution">
    <text evidence="10">The sequence shown here is derived from an EMBL/GenBank/DDBJ whole genome shotgun (WGS) entry which is preliminary data.</text>
</comment>
<dbReference type="PANTHER" id="PTHR11795">
    <property type="entry name" value="BRANCHED-CHAIN AMINO ACID TRANSPORT SYSTEM PERMEASE PROTEIN LIVH"/>
    <property type="match status" value="1"/>
</dbReference>
<dbReference type="PANTHER" id="PTHR11795:SF445">
    <property type="entry name" value="AMINO ACID ABC TRANSPORTER PERMEASE PROTEIN"/>
    <property type="match status" value="1"/>
</dbReference>
<keyword evidence="6 9" id="KW-1133">Transmembrane helix</keyword>
<evidence type="ECO:0000256" key="5">
    <source>
        <dbReference type="ARBA" id="ARBA00022970"/>
    </source>
</evidence>
<keyword evidence="3" id="KW-1003">Cell membrane</keyword>
<dbReference type="AlphaFoldDB" id="A0A1F6F297"/>
<keyword evidence="2" id="KW-0813">Transport</keyword>
<evidence type="ECO:0000256" key="9">
    <source>
        <dbReference type="SAM" id="Phobius"/>
    </source>
</evidence>
<dbReference type="EMBL" id="MFLZ01000015">
    <property type="protein sequence ID" value="OGG79983.1"/>
    <property type="molecule type" value="Genomic_DNA"/>
</dbReference>
<dbReference type="InterPro" id="IPR052157">
    <property type="entry name" value="BCAA_transport_permease"/>
</dbReference>
<comment type="similarity">
    <text evidence="8">Belongs to the binding-protein-dependent transport system permease family. LivHM subfamily.</text>
</comment>
<feature type="transmembrane region" description="Helical" evidence="9">
    <location>
        <begin position="191"/>
        <end position="212"/>
    </location>
</feature>
<evidence type="ECO:0000313" key="10">
    <source>
        <dbReference type="EMBL" id="OGG79983.1"/>
    </source>
</evidence>
<evidence type="ECO:0000256" key="3">
    <source>
        <dbReference type="ARBA" id="ARBA00022475"/>
    </source>
</evidence>
<organism evidence="10 11">
    <name type="scientific">Candidatus Kaiserbacteria bacterium RIFCSPLOWO2_01_FULL_54_13</name>
    <dbReference type="NCBI Taxonomy" id="1798512"/>
    <lineage>
        <taxon>Bacteria</taxon>
        <taxon>Candidatus Kaiseribacteriota</taxon>
    </lineage>
</organism>
<dbReference type="Pfam" id="PF02653">
    <property type="entry name" value="BPD_transp_2"/>
    <property type="match status" value="1"/>
</dbReference>
<dbReference type="STRING" id="1798512.A3A39_01205"/>
<accession>A0A1F6F297</accession>
<sequence>MDIAAQLILNAIIAGAIYSLLALGFNLLYSTARFFDLGYGAMSVAGAYVAYTFYNLLDLSVPIAVLAGVLAAGTLGFVVEKLVYRPLRARKATHTVLLIASLGVLIVIQAVISIIFSSQFKILSKDVNLEPVFNVFGGAITQTQVIILVAALLIMVALALTLKYTLFGKAVNAIADDEEVARVVGVNSERVIGVVFFVGSAIGGAAGIATAFDSGIYPTIGLPLLLNGVIAFIVGGVGNVYGAVLGAFALAITENAAAWFLPGEWKFAIAFLVLIIFLIFRPQGILPK</sequence>
<evidence type="ECO:0000256" key="4">
    <source>
        <dbReference type="ARBA" id="ARBA00022692"/>
    </source>
</evidence>
<feature type="transmembrane region" description="Helical" evidence="9">
    <location>
        <begin position="263"/>
        <end position="280"/>
    </location>
</feature>
<dbReference type="GO" id="GO:0022857">
    <property type="term" value="F:transmembrane transporter activity"/>
    <property type="evidence" value="ECO:0007669"/>
    <property type="project" value="InterPro"/>
</dbReference>
<feature type="transmembrane region" description="Helical" evidence="9">
    <location>
        <begin position="96"/>
        <end position="116"/>
    </location>
</feature>
<keyword evidence="7 9" id="KW-0472">Membrane</keyword>
<evidence type="ECO:0000256" key="8">
    <source>
        <dbReference type="ARBA" id="ARBA00037998"/>
    </source>
</evidence>
<evidence type="ECO:0008006" key="12">
    <source>
        <dbReference type="Google" id="ProtNLM"/>
    </source>
</evidence>
<evidence type="ECO:0000256" key="1">
    <source>
        <dbReference type="ARBA" id="ARBA00004651"/>
    </source>
</evidence>
<feature type="transmembrane region" description="Helical" evidence="9">
    <location>
        <begin position="224"/>
        <end position="251"/>
    </location>
</feature>
<name>A0A1F6F297_9BACT</name>
<feature type="transmembrane region" description="Helical" evidence="9">
    <location>
        <begin position="136"/>
        <end position="160"/>
    </location>
</feature>
<protein>
    <recommendedName>
        <fullName evidence="12">Branched-chain amino acid ABC transporter permease</fullName>
    </recommendedName>
</protein>
<keyword evidence="5" id="KW-0029">Amino-acid transport</keyword>
<dbReference type="GO" id="GO:0005886">
    <property type="term" value="C:plasma membrane"/>
    <property type="evidence" value="ECO:0007669"/>
    <property type="project" value="UniProtKB-SubCell"/>
</dbReference>
<dbReference type="GO" id="GO:0006865">
    <property type="term" value="P:amino acid transport"/>
    <property type="evidence" value="ECO:0007669"/>
    <property type="project" value="UniProtKB-KW"/>
</dbReference>
<feature type="transmembrane region" description="Helical" evidence="9">
    <location>
        <begin position="6"/>
        <end position="25"/>
    </location>
</feature>
<dbReference type="InterPro" id="IPR001851">
    <property type="entry name" value="ABC_transp_permease"/>
</dbReference>
<evidence type="ECO:0000256" key="2">
    <source>
        <dbReference type="ARBA" id="ARBA00022448"/>
    </source>
</evidence>
<keyword evidence="4 9" id="KW-0812">Transmembrane</keyword>